<gene>
    <name evidence="1" type="ORF">Col01nite_34280</name>
</gene>
<protein>
    <submittedName>
        <fullName evidence="1">Uncharacterized protein</fullName>
    </submittedName>
</protein>
<comment type="caution">
    <text evidence="1">The sequence shown here is derived from an EMBL/GenBank/DDBJ whole genome shotgun (WGS) entry which is preliminary data.</text>
</comment>
<evidence type="ECO:0000313" key="2">
    <source>
        <dbReference type="Proteomes" id="UP000618382"/>
    </source>
</evidence>
<dbReference type="EMBL" id="BONN01000014">
    <property type="protein sequence ID" value="GIG34269.1"/>
    <property type="molecule type" value="Genomic_DNA"/>
</dbReference>
<accession>A0ABQ4DEX0</accession>
<reference evidence="1 2" key="1">
    <citation type="submission" date="2021-01" db="EMBL/GenBank/DDBJ databases">
        <title>Whole genome shotgun sequence of Cellulomonas oligotrophica NBRC 109435.</title>
        <authorList>
            <person name="Komaki H."/>
            <person name="Tamura T."/>
        </authorList>
    </citation>
    <scope>NUCLEOTIDE SEQUENCE [LARGE SCALE GENOMIC DNA]</scope>
    <source>
        <strain evidence="1 2">NBRC 109435</strain>
    </source>
</reference>
<keyword evidence="2" id="KW-1185">Reference proteome</keyword>
<organism evidence="1 2">
    <name type="scientific">Cellulomonas oligotrophica</name>
    <dbReference type="NCBI Taxonomy" id="931536"/>
    <lineage>
        <taxon>Bacteria</taxon>
        <taxon>Bacillati</taxon>
        <taxon>Actinomycetota</taxon>
        <taxon>Actinomycetes</taxon>
        <taxon>Micrococcales</taxon>
        <taxon>Cellulomonadaceae</taxon>
        <taxon>Cellulomonas</taxon>
    </lineage>
</organism>
<proteinExistence type="predicted"/>
<sequence length="79" mass="8225">MAGVDEAVGGVVENLCPLDDGKTAGADDGKVEGGSRVLIHLERHHPITLVGCGKRSRPHQVEFRSISPARTGVVVGSEP</sequence>
<evidence type="ECO:0000313" key="1">
    <source>
        <dbReference type="EMBL" id="GIG34269.1"/>
    </source>
</evidence>
<dbReference type="Proteomes" id="UP000618382">
    <property type="component" value="Unassembled WGS sequence"/>
</dbReference>
<name>A0ABQ4DEX0_9CELL</name>